<sequence length="57" mass="6551">MPKKKKLDEKVIIFKLNTFDGSLPKLISKTTIKKSKKSSKKRDPQQELETAMMDAVE</sequence>
<proteinExistence type="predicted"/>
<accession>A0A150IH55</accession>
<name>A0A150IH55_9EURY</name>
<feature type="compositionally biased region" description="Basic residues" evidence="1">
    <location>
        <begin position="31"/>
        <end position="40"/>
    </location>
</feature>
<dbReference type="EMBL" id="LNGE01000079">
    <property type="protein sequence ID" value="KYC44321.1"/>
    <property type="molecule type" value="Genomic_DNA"/>
</dbReference>
<feature type="region of interest" description="Disordered" evidence="1">
    <location>
        <begin position="31"/>
        <end position="57"/>
    </location>
</feature>
<dbReference type="AlphaFoldDB" id="A0A150IH55"/>
<organism evidence="2 3">
    <name type="scientific">Candidatus Methanofastidiosum methylothiophilum</name>
    <dbReference type="NCBI Taxonomy" id="1705564"/>
    <lineage>
        <taxon>Archaea</taxon>
        <taxon>Methanobacteriati</taxon>
        <taxon>Methanobacteriota</taxon>
        <taxon>Stenosarchaea group</taxon>
        <taxon>Candidatus Methanofastidiosia</taxon>
        <taxon>Candidatus Methanofastidiosales</taxon>
        <taxon>Candidatus Methanofastidiosaceae</taxon>
        <taxon>Candidatus Methanofastidiosum</taxon>
    </lineage>
</organism>
<reference evidence="2 3" key="1">
    <citation type="journal article" date="2016" name="ISME J.">
        <title>Chasing the elusive Euryarchaeota class WSA2: genomes reveal a uniquely fastidious methyl-reducing methanogen.</title>
        <authorList>
            <person name="Nobu M.K."/>
            <person name="Narihiro T."/>
            <person name="Kuroda K."/>
            <person name="Mei R."/>
            <person name="Liu W.T."/>
        </authorList>
    </citation>
    <scope>NUCLEOTIDE SEQUENCE [LARGE SCALE GENOMIC DNA]</scope>
    <source>
        <strain evidence="2">B03fssc0709_Meth_Bin005</strain>
    </source>
</reference>
<comment type="caution">
    <text evidence="2">The sequence shown here is derived from an EMBL/GenBank/DDBJ whole genome shotgun (WGS) entry which is preliminary data.</text>
</comment>
<gene>
    <name evidence="2" type="ORF">APG10_01813</name>
</gene>
<evidence type="ECO:0000313" key="2">
    <source>
        <dbReference type="EMBL" id="KYC44321.1"/>
    </source>
</evidence>
<dbReference type="Proteomes" id="UP000092401">
    <property type="component" value="Unassembled WGS sequence"/>
</dbReference>
<evidence type="ECO:0000313" key="3">
    <source>
        <dbReference type="Proteomes" id="UP000092401"/>
    </source>
</evidence>
<protein>
    <submittedName>
        <fullName evidence="2">Uncharacterized protein</fullName>
    </submittedName>
</protein>
<evidence type="ECO:0000256" key="1">
    <source>
        <dbReference type="SAM" id="MobiDB-lite"/>
    </source>
</evidence>